<dbReference type="InterPro" id="IPR036393">
    <property type="entry name" value="AceGlu_kinase-like_sf"/>
</dbReference>
<evidence type="ECO:0000256" key="5">
    <source>
        <dbReference type="SAM" id="MobiDB-lite"/>
    </source>
</evidence>
<dbReference type="Gene3D" id="3.40.1160.10">
    <property type="entry name" value="Acetylglutamate kinase-like"/>
    <property type="match status" value="1"/>
</dbReference>
<evidence type="ECO:0000313" key="8">
    <source>
        <dbReference type="Proteomes" id="UP001321421"/>
    </source>
</evidence>
<organism evidence="7 8">
    <name type="scientific">Barrientosiimonas endolithica</name>
    <dbReference type="NCBI Taxonomy" id="1535208"/>
    <lineage>
        <taxon>Bacteria</taxon>
        <taxon>Bacillati</taxon>
        <taxon>Actinomycetota</taxon>
        <taxon>Actinomycetes</taxon>
        <taxon>Micrococcales</taxon>
        <taxon>Dermacoccaceae</taxon>
        <taxon>Barrientosiimonas</taxon>
    </lineage>
</organism>
<name>A0ABM8HCH8_9MICO</name>
<proteinExistence type="predicted"/>
<keyword evidence="4" id="KW-0067">ATP-binding</keyword>
<keyword evidence="2" id="KW-0547">Nucleotide-binding</keyword>
<feature type="domain" description="Aspartate/glutamate/uridylate kinase" evidence="6">
    <location>
        <begin position="17"/>
        <end position="95"/>
    </location>
</feature>
<keyword evidence="3" id="KW-0418">Kinase</keyword>
<feature type="region of interest" description="Disordered" evidence="5">
    <location>
        <begin position="79"/>
        <end position="106"/>
    </location>
</feature>
<sequence length="106" mass="10971">MSESEAPQRPQIRAARRVVVKVGSSSLTAEEGGLSTDRLGSLVDVLARRRLAGSQVVLVSSGAIAAGMQPLGIERRPRDLATQQAAASVGQGRCSRRTTSRSGGTG</sequence>
<dbReference type="Pfam" id="PF00696">
    <property type="entry name" value="AA_kinase"/>
    <property type="match status" value="1"/>
</dbReference>
<evidence type="ECO:0000256" key="2">
    <source>
        <dbReference type="ARBA" id="ARBA00022741"/>
    </source>
</evidence>
<evidence type="ECO:0000313" key="7">
    <source>
        <dbReference type="EMBL" id="BDZ58550.1"/>
    </source>
</evidence>
<protein>
    <recommendedName>
        <fullName evidence="6">Aspartate/glutamate/uridylate kinase domain-containing protein</fullName>
    </recommendedName>
</protein>
<evidence type="ECO:0000256" key="3">
    <source>
        <dbReference type="ARBA" id="ARBA00022777"/>
    </source>
</evidence>
<keyword evidence="1" id="KW-0808">Transferase</keyword>
<reference evidence="8" key="1">
    <citation type="journal article" date="2019" name="Int. J. Syst. Evol. Microbiol.">
        <title>The Global Catalogue of Microorganisms (GCM) 10K type strain sequencing project: providing services to taxonomists for standard genome sequencing and annotation.</title>
        <authorList>
            <consortium name="The Broad Institute Genomics Platform"/>
            <consortium name="The Broad Institute Genome Sequencing Center for Infectious Disease"/>
            <person name="Wu L."/>
            <person name="Ma J."/>
        </authorList>
    </citation>
    <scope>NUCLEOTIDE SEQUENCE [LARGE SCALE GENOMIC DNA]</scope>
    <source>
        <strain evidence="8">NBRC 110608</strain>
    </source>
</reference>
<accession>A0ABM8HCH8</accession>
<keyword evidence="8" id="KW-1185">Reference proteome</keyword>
<dbReference type="PANTHER" id="PTHR43654">
    <property type="entry name" value="GLUTAMATE 5-KINASE"/>
    <property type="match status" value="1"/>
</dbReference>
<dbReference type="Proteomes" id="UP001321421">
    <property type="component" value="Chromosome"/>
</dbReference>
<dbReference type="InterPro" id="IPR001048">
    <property type="entry name" value="Asp/Glu/Uridylate_kinase"/>
</dbReference>
<evidence type="ECO:0000259" key="6">
    <source>
        <dbReference type="Pfam" id="PF00696"/>
    </source>
</evidence>
<evidence type="ECO:0000256" key="1">
    <source>
        <dbReference type="ARBA" id="ARBA00022679"/>
    </source>
</evidence>
<dbReference type="SUPFAM" id="SSF53633">
    <property type="entry name" value="Carbamate kinase-like"/>
    <property type="match status" value="1"/>
</dbReference>
<evidence type="ECO:0000256" key="4">
    <source>
        <dbReference type="ARBA" id="ARBA00022840"/>
    </source>
</evidence>
<dbReference type="PANTHER" id="PTHR43654:SF1">
    <property type="entry name" value="ISOPENTENYL PHOSPHATE KINASE"/>
    <property type="match status" value="1"/>
</dbReference>
<dbReference type="EMBL" id="AP027735">
    <property type="protein sequence ID" value="BDZ58550.1"/>
    <property type="molecule type" value="Genomic_DNA"/>
</dbReference>
<gene>
    <name evidence="7" type="ORF">GCM10025872_22070</name>
</gene>